<keyword evidence="4" id="KW-0808">Transferase</keyword>
<dbReference type="Pfam" id="PF13614">
    <property type="entry name" value="AAA_31"/>
    <property type="match status" value="1"/>
</dbReference>
<evidence type="ECO:0000256" key="2">
    <source>
        <dbReference type="ARBA" id="ARBA00008883"/>
    </source>
</evidence>
<keyword evidence="15" id="KW-1185">Reference proteome</keyword>
<feature type="domain" description="AAA" evidence="12">
    <location>
        <begin position="612"/>
        <end position="755"/>
    </location>
</feature>
<dbReference type="GO" id="GO:0005886">
    <property type="term" value="C:plasma membrane"/>
    <property type="evidence" value="ECO:0007669"/>
    <property type="project" value="TreeGrafter"/>
</dbReference>
<evidence type="ECO:0000256" key="5">
    <source>
        <dbReference type="ARBA" id="ARBA00022741"/>
    </source>
</evidence>
<evidence type="ECO:0000256" key="10">
    <source>
        <dbReference type="SAM" id="Coils"/>
    </source>
</evidence>
<dbReference type="eggNOG" id="COG3206">
    <property type="taxonomic scope" value="Bacteria"/>
</dbReference>
<evidence type="ECO:0000256" key="3">
    <source>
        <dbReference type="ARBA" id="ARBA00011903"/>
    </source>
</evidence>
<evidence type="ECO:0000259" key="13">
    <source>
        <dbReference type="Pfam" id="PF13807"/>
    </source>
</evidence>
<dbReference type="NCBIfam" id="TIGR01007">
    <property type="entry name" value="eps_fam"/>
    <property type="match status" value="1"/>
</dbReference>
<dbReference type="Proteomes" id="UP000181976">
    <property type="component" value="Unassembled WGS sequence"/>
</dbReference>
<feature type="coiled-coil region" evidence="10">
    <location>
        <begin position="432"/>
        <end position="466"/>
    </location>
</feature>
<evidence type="ECO:0000256" key="6">
    <source>
        <dbReference type="ARBA" id="ARBA00022777"/>
    </source>
</evidence>
<organism evidence="14 15">
    <name type="scientific">Thermophagus xiamenensis</name>
    <dbReference type="NCBI Taxonomy" id="385682"/>
    <lineage>
        <taxon>Bacteria</taxon>
        <taxon>Pseudomonadati</taxon>
        <taxon>Bacteroidota</taxon>
        <taxon>Bacteroidia</taxon>
        <taxon>Marinilabiliales</taxon>
        <taxon>Marinilabiliaceae</taxon>
        <taxon>Thermophagus</taxon>
    </lineage>
</organism>
<evidence type="ECO:0000256" key="7">
    <source>
        <dbReference type="ARBA" id="ARBA00022840"/>
    </source>
</evidence>
<dbReference type="FunCoup" id="A0A1I2C6C8">
    <property type="interactions" value="291"/>
</dbReference>
<dbReference type="InterPro" id="IPR025669">
    <property type="entry name" value="AAA_dom"/>
</dbReference>
<dbReference type="STRING" id="385682.SAMN05444380_11513"/>
<dbReference type="PANTHER" id="PTHR32309">
    <property type="entry name" value="TYROSINE-PROTEIN KINASE"/>
    <property type="match status" value="1"/>
</dbReference>
<keyword evidence="11" id="KW-1133">Transmembrane helix</keyword>
<dbReference type="FunFam" id="3.40.50.300:FF:000527">
    <property type="entry name" value="Tyrosine-protein kinase etk"/>
    <property type="match status" value="1"/>
</dbReference>
<evidence type="ECO:0000256" key="4">
    <source>
        <dbReference type="ARBA" id="ARBA00022679"/>
    </source>
</evidence>
<dbReference type="EC" id="2.7.10.2" evidence="3"/>
<proteinExistence type="inferred from homology"/>
<accession>A0A1I2C6C8</accession>
<keyword evidence="7" id="KW-0067">ATP-binding</keyword>
<evidence type="ECO:0000313" key="15">
    <source>
        <dbReference type="Proteomes" id="UP000181976"/>
    </source>
</evidence>
<dbReference type="SUPFAM" id="SSF52540">
    <property type="entry name" value="P-loop containing nucleoside triphosphate hydrolases"/>
    <property type="match status" value="1"/>
</dbReference>
<dbReference type="Pfam" id="PF13807">
    <property type="entry name" value="GNVR"/>
    <property type="match status" value="1"/>
</dbReference>
<comment type="similarity">
    <text evidence="2">Belongs to the etk/wzc family.</text>
</comment>
<evidence type="ECO:0000256" key="9">
    <source>
        <dbReference type="ARBA" id="ARBA00051245"/>
    </source>
</evidence>
<dbReference type="Gene3D" id="3.40.50.300">
    <property type="entry name" value="P-loop containing nucleotide triphosphate hydrolases"/>
    <property type="match status" value="1"/>
</dbReference>
<keyword evidence="8" id="KW-0829">Tyrosine-protein kinase</keyword>
<name>A0A1I2C6C8_9BACT</name>
<dbReference type="eggNOG" id="COG0489">
    <property type="taxonomic scope" value="Bacteria"/>
</dbReference>
<dbReference type="EMBL" id="FONA01000015">
    <property type="protein sequence ID" value="SFE63403.1"/>
    <property type="molecule type" value="Genomic_DNA"/>
</dbReference>
<dbReference type="CDD" id="cd05387">
    <property type="entry name" value="BY-kinase"/>
    <property type="match status" value="1"/>
</dbReference>
<comment type="similarity">
    <text evidence="1">Belongs to the CpsD/CapB family.</text>
</comment>
<dbReference type="AlphaFoldDB" id="A0A1I2C6C8"/>
<feature type="transmembrane region" description="Helical" evidence="11">
    <location>
        <begin position="39"/>
        <end position="59"/>
    </location>
</feature>
<keyword evidence="6" id="KW-0418">Kinase</keyword>
<dbReference type="GO" id="GO:0042802">
    <property type="term" value="F:identical protein binding"/>
    <property type="evidence" value="ECO:0007669"/>
    <property type="project" value="UniProtKB-ARBA"/>
</dbReference>
<dbReference type="GO" id="GO:0004715">
    <property type="term" value="F:non-membrane spanning protein tyrosine kinase activity"/>
    <property type="evidence" value="ECO:0007669"/>
    <property type="project" value="UniProtKB-EC"/>
</dbReference>
<dbReference type="PANTHER" id="PTHR32309:SF13">
    <property type="entry name" value="FERRIC ENTEROBACTIN TRANSPORT PROTEIN FEPE"/>
    <property type="match status" value="1"/>
</dbReference>
<dbReference type="InParanoid" id="A0A1I2C6C8"/>
<keyword evidence="5" id="KW-0547">Nucleotide-binding</keyword>
<dbReference type="InterPro" id="IPR032807">
    <property type="entry name" value="GNVR"/>
</dbReference>
<gene>
    <name evidence="14" type="ORF">SAMN05444380_11513</name>
</gene>
<sequence length="810" mass="92086">MIVMKQNQSIKTVSTETDSFSGKHSQDFSKLIARFSGKWYLFLFNLLFFIAIAVVINHFSHPLYKGSTTLLIRSEQTKPIGAQALIQDLSFDTRDNIRNQIGILKSYSLAKRTLETLDLKVSYFKMPRMLGKWRINALARNIYQDSPIVVKNFSGNRILKDIPFFVHILSQDKYVLEVKTTINDIEFSEIDTLQFGQIINNPYFSFSIHWRDEANRQFQANKSSLIKNDFSFIFLDIEKLAAQYAQKLKVNFYFDDASILELSLEDTHPKLVADFLNQHTRSFIESGLEEKNRIANATIQFIDNQISGISDSLQAAESDFQKFRSQNKLINISTEGNFAMEKLEALVTEKSNLQRMLKYFEYLYDYIQTKTEFNDIIVPSTMGISDQSLNRLVTNLAEAYATRNRLLMTTRETSPQVRQINSEIESIRHSLIENVRNIINTSEIEMEQINQQIEEVNQQIQKLPGTERKYINIQRDFQLNDNIYTFLLQKRAEAGIALASNIPDHKIIDPAFVRNTYQTTPKPTANLIIAAFLGLIIPALGLIIGDNLNTRINSNYVVEEHTSIPLLGYIEHNRYDEKIPVIQHPSSPLAESFRALRTNIDFMIGKNIPSPVIAVTSSVSGEGKSFCAANLGAIIAITGKKVLVVGLDLRKPRTHKEFMIENINGLSNYLLGTSSFEQVVKESDIKGLSVVPSGPIPPNPAELIQSDKMDNFIKTAKEQFDVIILDTPPLALVSDTLLITRMAELTIFVVRQKFSRKHAINFLNHLVEAGRLNKTGILMNDITTPKGYNSLSQYGYGYGYSRFKKSGYYG</sequence>
<keyword evidence="11" id="KW-0812">Transmembrane</keyword>
<protein>
    <recommendedName>
        <fullName evidence="3">non-specific protein-tyrosine kinase</fullName>
        <ecNumber evidence="3">2.7.10.2</ecNumber>
    </recommendedName>
</protein>
<comment type="catalytic activity">
    <reaction evidence="9">
        <text>L-tyrosyl-[protein] + ATP = O-phospho-L-tyrosyl-[protein] + ADP + H(+)</text>
        <dbReference type="Rhea" id="RHEA:10596"/>
        <dbReference type="Rhea" id="RHEA-COMP:10136"/>
        <dbReference type="Rhea" id="RHEA-COMP:20101"/>
        <dbReference type="ChEBI" id="CHEBI:15378"/>
        <dbReference type="ChEBI" id="CHEBI:30616"/>
        <dbReference type="ChEBI" id="CHEBI:46858"/>
        <dbReference type="ChEBI" id="CHEBI:61978"/>
        <dbReference type="ChEBI" id="CHEBI:456216"/>
        <dbReference type="EC" id="2.7.10.2"/>
    </reaction>
</comment>
<evidence type="ECO:0000259" key="12">
    <source>
        <dbReference type="Pfam" id="PF13614"/>
    </source>
</evidence>
<dbReference type="InterPro" id="IPR005702">
    <property type="entry name" value="Wzc-like_C"/>
</dbReference>
<feature type="domain" description="Tyrosine-protein kinase G-rich" evidence="13">
    <location>
        <begin position="466"/>
        <end position="539"/>
    </location>
</feature>
<evidence type="ECO:0000256" key="8">
    <source>
        <dbReference type="ARBA" id="ARBA00023137"/>
    </source>
</evidence>
<reference evidence="14 15" key="1">
    <citation type="submission" date="2016-10" db="EMBL/GenBank/DDBJ databases">
        <authorList>
            <person name="de Groot N.N."/>
        </authorList>
    </citation>
    <scope>NUCLEOTIDE SEQUENCE [LARGE SCALE GENOMIC DNA]</scope>
    <source>
        <strain evidence="14 15">DSM 19012</strain>
    </source>
</reference>
<keyword evidence="11" id="KW-0472">Membrane</keyword>
<dbReference type="GO" id="GO:0005524">
    <property type="term" value="F:ATP binding"/>
    <property type="evidence" value="ECO:0007669"/>
    <property type="project" value="UniProtKB-KW"/>
</dbReference>
<dbReference type="InterPro" id="IPR027417">
    <property type="entry name" value="P-loop_NTPase"/>
</dbReference>
<evidence type="ECO:0000256" key="11">
    <source>
        <dbReference type="SAM" id="Phobius"/>
    </source>
</evidence>
<evidence type="ECO:0000313" key="14">
    <source>
        <dbReference type="EMBL" id="SFE63403.1"/>
    </source>
</evidence>
<evidence type="ECO:0000256" key="1">
    <source>
        <dbReference type="ARBA" id="ARBA00007316"/>
    </source>
</evidence>
<keyword evidence="10" id="KW-0175">Coiled coil</keyword>
<dbReference type="InterPro" id="IPR050445">
    <property type="entry name" value="Bact_polysacc_biosynth/exp"/>
</dbReference>